<dbReference type="RefSeq" id="WP_190432082.1">
    <property type="nucleotide sequence ID" value="NZ_JAMPKM010000012.1"/>
</dbReference>
<keyword evidence="3" id="KW-1185">Reference proteome</keyword>
<dbReference type="InterPro" id="IPR035940">
    <property type="entry name" value="CAP_sf"/>
</dbReference>
<dbReference type="InterPro" id="IPR014044">
    <property type="entry name" value="CAP_dom"/>
</dbReference>
<sequence length="189" mass="20298">MMRPLLTGIACSAVVMTGGLVGVFTHQNPAPAITKSLSSTAQPAHSHTQLFAQTPTTASSLTAIEKSAFDQINKYRASKRLPALTWNAAIAEQSRKHSQNMANGKVPFSHDGFQPRVAAIAKTVAYRGAAENVAYNQGFSDPATKAVQGWIKSTGHRTNIEGNYNVSGIGVAKNAKGEYYFTQVFIRSR</sequence>
<dbReference type="Gene3D" id="3.40.33.10">
    <property type="entry name" value="CAP"/>
    <property type="match status" value="1"/>
</dbReference>
<dbReference type="Proteomes" id="UP001464891">
    <property type="component" value="Unassembled WGS sequence"/>
</dbReference>
<gene>
    <name evidence="2" type="ORF">NC998_18160</name>
</gene>
<dbReference type="PANTHER" id="PTHR31157:SF1">
    <property type="entry name" value="SCP DOMAIN-CONTAINING PROTEIN"/>
    <property type="match status" value="1"/>
</dbReference>
<comment type="caution">
    <text evidence="2">The sequence shown here is derived from an EMBL/GenBank/DDBJ whole genome shotgun (WGS) entry which is preliminary data.</text>
</comment>
<dbReference type="Pfam" id="PF00188">
    <property type="entry name" value="CAP"/>
    <property type="match status" value="1"/>
</dbReference>
<name>A0ABV0JB79_9CYAN</name>
<protein>
    <submittedName>
        <fullName evidence="2">CAP domain-containing protein</fullName>
    </submittedName>
</protein>
<dbReference type="EMBL" id="JAMPKM010000012">
    <property type="protein sequence ID" value="MEP0819026.1"/>
    <property type="molecule type" value="Genomic_DNA"/>
</dbReference>
<reference evidence="2 3" key="1">
    <citation type="submission" date="2022-04" db="EMBL/GenBank/DDBJ databases">
        <title>Positive selection, recombination, and allopatry shape intraspecific diversity of widespread and dominant cyanobacteria.</title>
        <authorList>
            <person name="Wei J."/>
            <person name="Shu W."/>
            <person name="Hu C."/>
        </authorList>
    </citation>
    <scope>NUCLEOTIDE SEQUENCE [LARGE SCALE GENOMIC DNA]</scope>
    <source>
        <strain evidence="2 3">GB2-A4</strain>
    </source>
</reference>
<dbReference type="PANTHER" id="PTHR31157">
    <property type="entry name" value="SCP DOMAIN-CONTAINING PROTEIN"/>
    <property type="match status" value="1"/>
</dbReference>
<proteinExistence type="predicted"/>
<feature type="domain" description="SCP" evidence="1">
    <location>
        <begin position="70"/>
        <end position="185"/>
    </location>
</feature>
<organism evidence="2 3">
    <name type="scientific">Trichocoleus desertorum GB2-A4</name>
    <dbReference type="NCBI Taxonomy" id="2933944"/>
    <lineage>
        <taxon>Bacteria</taxon>
        <taxon>Bacillati</taxon>
        <taxon>Cyanobacteriota</taxon>
        <taxon>Cyanophyceae</taxon>
        <taxon>Leptolyngbyales</taxon>
        <taxon>Trichocoleusaceae</taxon>
        <taxon>Trichocoleus</taxon>
    </lineage>
</organism>
<evidence type="ECO:0000259" key="1">
    <source>
        <dbReference type="Pfam" id="PF00188"/>
    </source>
</evidence>
<evidence type="ECO:0000313" key="3">
    <source>
        <dbReference type="Proteomes" id="UP001464891"/>
    </source>
</evidence>
<evidence type="ECO:0000313" key="2">
    <source>
        <dbReference type="EMBL" id="MEP0819026.1"/>
    </source>
</evidence>
<accession>A0ABV0JB79</accession>
<dbReference type="CDD" id="cd05379">
    <property type="entry name" value="CAP_bacterial"/>
    <property type="match status" value="1"/>
</dbReference>
<dbReference type="SUPFAM" id="SSF55797">
    <property type="entry name" value="PR-1-like"/>
    <property type="match status" value="1"/>
</dbReference>